<sequence>MKSAYLLGVLAYGLRVRAAHIPGPAADVVARQFDWGNGDDWPWGGGGGGGSGGGSSACEWEDHCLGDPCETENDCDGDLICRSGRCANPGGAQPTSSRRPTGRPTPTPTRRPTTSARPTPPRPTSVIRTTTVFVTVRPTPTPTRPAPDPTCEWTGHCAGDPCETEIDCDGQLICIAGACGAAPGGGAPVPSTTRRPSVPFPTRQPTSRPASTRTTARPPTSSQRPSCGDSPLACLGVSCRTNADCGFELIVCRDGVCSL</sequence>
<feature type="region of interest" description="Disordered" evidence="1">
    <location>
        <begin position="185"/>
        <end position="228"/>
    </location>
</feature>
<comment type="caution">
    <text evidence="3">The sequence shown here is derived from an EMBL/GenBank/DDBJ whole genome shotgun (WGS) entry which is preliminary data.</text>
</comment>
<feature type="signal peptide" evidence="2">
    <location>
        <begin position="1"/>
        <end position="18"/>
    </location>
</feature>
<evidence type="ECO:0000313" key="4">
    <source>
        <dbReference type="Proteomes" id="UP001302812"/>
    </source>
</evidence>
<gene>
    <name evidence="3" type="ORF">N656DRAFT_782011</name>
</gene>
<evidence type="ECO:0000256" key="1">
    <source>
        <dbReference type="SAM" id="MobiDB-lite"/>
    </source>
</evidence>
<dbReference type="AlphaFoldDB" id="A0AAN6QHK1"/>
<protein>
    <submittedName>
        <fullName evidence="3">Uncharacterized protein</fullName>
    </submittedName>
</protein>
<feature type="region of interest" description="Disordered" evidence="1">
    <location>
        <begin position="89"/>
        <end position="126"/>
    </location>
</feature>
<name>A0AAN6QHK1_9PEZI</name>
<feature type="chain" id="PRO_5042993017" evidence="2">
    <location>
        <begin position="19"/>
        <end position="259"/>
    </location>
</feature>
<dbReference type="RefSeq" id="XP_064667940.1">
    <property type="nucleotide sequence ID" value="XM_064815681.1"/>
</dbReference>
<proteinExistence type="predicted"/>
<evidence type="ECO:0000313" key="3">
    <source>
        <dbReference type="EMBL" id="KAK4110370.1"/>
    </source>
</evidence>
<dbReference type="GeneID" id="89939806"/>
<reference evidence="3" key="1">
    <citation type="journal article" date="2023" name="Mol. Phylogenet. Evol.">
        <title>Genome-scale phylogeny and comparative genomics of the fungal order Sordariales.</title>
        <authorList>
            <person name="Hensen N."/>
            <person name="Bonometti L."/>
            <person name="Westerberg I."/>
            <person name="Brannstrom I.O."/>
            <person name="Guillou S."/>
            <person name="Cros-Aarteil S."/>
            <person name="Calhoun S."/>
            <person name="Haridas S."/>
            <person name="Kuo A."/>
            <person name="Mondo S."/>
            <person name="Pangilinan J."/>
            <person name="Riley R."/>
            <person name="LaButti K."/>
            <person name="Andreopoulos B."/>
            <person name="Lipzen A."/>
            <person name="Chen C."/>
            <person name="Yan M."/>
            <person name="Daum C."/>
            <person name="Ng V."/>
            <person name="Clum A."/>
            <person name="Steindorff A."/>
            <person name="Ohm R.A."/>
            <person name="Martin F."/>
            <person name="Silar P."/>
            <person name="Natvig D.O."/>
            <person name="Lalanne C."/>
            <person name="Gautier V."/>
            <person name="Ament-Velasquez S.L."/>
            <person name="Kruys A."/>
            <person name="Hutchinson M.I."/>
            <person name="Powell A.J."/>
            <person name="Barry K."/>
            <person name="Miller A.N."/>
            <person name="Grigoriev I.V."/>
            <person name="Debuchy R."/>
            <person name="Gladieux P."/>
            <person name="Hiltunen Thoren M."/>
            <person name="Johannesson H."/>
        </authorList>
    </citation>
    <scope>NUCLEOTIDE SEQUENCE</scope>
    <source>
        <strain evidence="3">CBS 508.74</strain>
    </source>
</reference>
<organism evidence="3 4">
    <name type="scientific">Canariomyces notabilis</name>
    <dbReference type="NCBI Taxonomy" id="2074819"/>
    <lineage>
        <taxon>Eukaryota</taxon>
        <taxon>Fungi</taxon>
        <taxon>Dikarya</taxon>
        <taxon>Ascomycota</taxon>
        <taxon>Pezizomycotina</taxon>
        <taxon>Sordariomycetes</taxon>
        <taxon>Sordariomycetidae</taxon>
        <taxon>Sordariales</taxon>
        <taxon>Chaetomiaceae</taxon>
        <taxon>Canariomyces</taxon>
    </lineage>
</organism>
<reference evidence="3" key="2">
    <citation type="submission" date="2023-05" db="EMBL/GenBank/DDBJ databases">
        <authorList>
            <consortium name="Lawrence Berkeley National Laboratory"/>
            <person name="Steindorff A."/>
            <person name="Hensen N."/>
            <person name="Bonometti L."/>
            <person name="Westerberg I."/>
            <person name="Brannstrom I.O."/>
            <person name="Guillou S."/>
            <person name="Cros-Aarteil S."/>
            <person name="Calhoun S."/>
            <person name="Haridas S."/>
            <person name="Kuo A."/>
            <person name="Mondo S."/>
            <person name="Pangilinan J."/>
            <person name="Riley R."/>
            <person name="Labutti K."/>
            <person name="Andreopoulos B."/>
            <person name="Lipzen A."/>
            <person name="Chen C."/>
            <person name="Yanf M."/>
            <person name="Daum C."/>
            <person name="Ng V."/>
            <person name="Clum A."/>
            <person name="Ohm R."/>
            <person name="Martin F."/>
            <person name="Silar P."/>
            <person name="Natvig D."/>
            <person name="Lalanne C."/>
            <person name="Gautier V."/>
            <person name="Ament-Velasquez S.L."/>
            <person name="Kruys A."/>
            <person name="Hutchinson M.I."/>
            <person name="Powell A.J."/>
            <person name="Barry K."/>
            <person name="Miller A.N."/>
            <person name="Grigoriev I.V."/>
            <person name="Debuchy R."/>
            <person name="Gladieux P."/>
            <person name="Thoren M.H."/>
            <person name="Johannesson H."/>
        </authorList>
    </citation>
    <scope>NUCLEOTIDE SEQUENCE</scope>
    <source>
        <strain evidence="3">CBS 508.74</strain>
    </source>
</reference>
<dbReference type="EMBL" id="MU853351">
    <property type="protein sequence ID" value="KAK4110370.1"/>
    <property type="molecule type" value="Genomic_DNA"/>
</dbReference>
<accession>A0AAN6QHK1</accession>
<evidence type="ECO:0000256" key="2">
    <source>
        <dbReference type="SAM" id="SignalP"/>
    </source>
</evidence>
<keyword evidence="4" id="KW-1185">Reference proteome</keyword>
<feature type="compositionally biased region" description="Low complexity" evidence="1">
    <location>
        <begin position="201"/>
        <end position="226"/>
    </location>
</feature>
<keyword evidence="2" id="KW-0732">Signal</keyword>
<dbReference type="Proteomes" id="UP001302812">
    <property type="component" value="Unassembled WGS sequence"/>
</dbReference>